<evidence type="ECO:0000313" key="2">
    <source>
        <dbReference type="EMBL" id="RKQ13718.1"/>
    </source>
</evidence>
<dbReference type="Proteomes" id="UP000281813">
    <property type="component" value="Unassembled WGS sequence"/>
</dbReference>
<feature type="transmembrane region" description="Helical" evidence="1">
    <location>
        <begin position="112"/>
        <end position="136"/>
    </location>
</feature>
<keyword evidence="1" id="KW-0472">Membrane</keyword>
<dbReference type="Pfam" id="PF09578">
    <property type="entry name" value="Spore_YabQ"/>
    <property type="match status" value="1"/>
</dbReference>
<protein>
    <submittedName>
        <fullName evidence="2">Spore cortex biosynthesis protein YabQ</fullName>
    </submittedName>
</protein>
<dbReference type="RefSeq" id="WP_121133281.1">
    <property type="nucleotide sequence ID" value="NZ_JBHUFK010000008.1"/>
</dbReference>
<keyword evidence="3" id="KW-1185">Reference proteome</keyword>
<dbReference type="OrthoDB" id="1653819at2"/>
<feature type="transmembrane region" description="Helical" evidence="1">
    <location>
        <begin position="142"/>
        <end position="165"/>
    </location>
</feature>
<evidence type="ECO:0000313" key="3">
    <source>
        <dbReference type="Proteomes" id="UP000281813"/>
    </source>
</evidence>
<accession>A0A494YUB7</accession>
<keyword evidence="1" id="KW-0812">Transmembrane</keyword>
<dbReference type="AlphaFoldDB" id="A0A494YUB7"/>
<dbReference type="NCBIfam" id="TIGR02893">
    <property type="entry name" value="spore_yabQ"/>
    <property type="match status" value="1"/>
</dbReference>
<name>A0A494YUB7_9BACI</name>
<feature type="transmembrane region" description="Helical" evidence="1">
    <location>
        <begin position="39"/>
        <end position="62"/>
    </location>
</feature>
<reference evidence="2 3" key="1">
    <citation type="journal article" date="2015" name="Antonie Van Leeuwenhoek">
        <title>Oceanobacillus bengalensis sp. nov., a bacterium isolated from seawater of the Bay of Bengal.</title>
        <authorList>
            <person name="Yongchang O."/>
            <person name="Xiang W."/>
            <person name="Wang G."/>
        </authorList>
    </citation>
    <scope>NUCLEOTIDE SEQUENCE [LARGE SCALE GENOMIC DNA]</scope>
    <source>
        <strain evidence="2 3">MCCC 1K00260</strain>
    </source>
</reference>
<comment type="caution">
    <text evidence="2">The sequence shown here is derived from an EMBL/GenBank/DDBJ whole genome shotgun (WGS) entry which is preliminary data.</text>
</comment>
<feature type="transmembrane region" description="Helical" evidence="1">
    <location>
        <begin position="68"/>
        <end position="91"/>
    </location>
</feature>
<proteinExistence type="predicted"/>
<sequence>MTLSVQFLTMITMVLSGLYLGVVLETFRRFTIYWKRKIVLTYFLEVCFWLTQTLIIFYVLYRINAGEIRFYVILACLLGFSIYQVFAAKLYKALLEQIIRIIAAIYRFCERLVQVLIITPVIWIVMALVTLLLGIFRLLSKVLLFTLKLLFAPIWWILKGIYNLLPQKIKNYFLQIAGFYSKMKNIVNKWLKEIRPKRR</sequence>
<dbReference type="InterPro" id="IPR019074">
    <property type="entry name" value="YabQ"/>
</dbReference>
<feature type="transmembrane region" description="Helical" evidence="1">
    <location>
        <begin position="6"/>
        <end position="27"/>
    </location>
</feature>
<keyword evidence="1" id="KW-1133">Transmembrane helix</keyword>
<dbReference type="EMBL" id="RBZO01000027">
    <property type="protein sequence ID" value="RKQ13718.1"/>
    <property type="molecule type" value="Genomic_DNA"/>
</dbReference>
<gene>
    <name evidence="2" type="primary">yabQ</name>
    <name evidence="2" type="ORF">D8M05_15190</name>
</gene>
<evidence type="ECO:0000256" key="1">
    <source>
        <dbReference type="SAM" id="Phobius"/>
    </source>
</evidence>
<organism evidence="2 3">
    <name type="scientific">Oceanobacillus bengalensis</name>
    <dbReference type="NCBI Taxonomy" id="1435466"/>
    <lineage>
        <taxon>Bacteria</taxon>
        <taxon>Bacillati</taxon>
        <taxon>Bacillota</taxon>
        <taxon>Bacilli</taxon>
        <taxon>Bacillales</taxon>
        <taxon>Bacillaceae</taxon>
        <taxon>Oceanobacillus</taxon>
    </lineage>
</organism>